<keyword evidence="4 7" id="KW-1133">Transmembrane helix</keyword>
<feature type="compositionally biased region" description="Low complexity" evidence="6">
    <location>
        <begin position="251"/>
        <end position="287"/>
    </location>
</feature>
<comment type="subcellular location">
    <subcellularLocation>
        <location evidence="1">Membrane</location>
        <topology evidence="1">Multi-pass membrane protein</topology>
    </subcellularLocation>
</comment>
<evidence type="ECO:0000256" key="1">
    <source>
        <dbReference type="ARBA" id="ARBA00004141"/>
    </source>
</evidence>
<evidence type="ECO:0000256" key="5">
    <source>
        <dbReference type="ARBA" id="ARBA00023136"/>
    </source>
</evidence>
<dbReference type="GO" id="GO:0016020">
    <property type="term" value="C:membrane"/>
    <property type="evidence" value="ECO:0007669"/>
    <property type="project" value="UniProtKB-SubCell"/>
</dbReference>
<evidence type="ECO:0000256" key="2">
    <source>
        <dbReference type="ARBA" id="ARBA00007322"/>
    </source>
</evidence>
<gene>
    <name evidence="8" type="ORF">BDA99DRAFT_501633</name>
</gene>
<dbReference type="GO" id="GO:0005783">
    <property type="term" value="C:endoplasmic reticulum"/>
    <property type="evidence" value="ECO:0007669"/>
    <property type="project" value="TreeGrafter"/>
</dbReference>
<dbReference type="GO" id="GO:0061024">
    <property type="term" value="P:membrane organization"/>
    <property type="evidence" value="ECO:0007669"/>
    <property type="project" value="TreeGrafter"/>
</dbReference>
<evidence type="ECO:0000256" key="4">
    <source>
        <dbReference type="ARBA" id="ARBA00022989"/>
    </source>
</evidence>
<evidence type="ECO:0000256" key="7">
    <source>
        <dbReference type="SAM" id="Phobius"/>
    </source>
</evidence>
<dbReference type="InterPro" id="IPR005344">
    <property type="entry name" value="TMEM33/Pom33"/>
</dbReference>
<feature type="region of interest" description="Disordered" evidence="6">
    <location>
        <begin position="248"/>
        <end position="287"/>
    </location>
</feature>
<keyword evidence="5 7" id="KW-0472">Membrane</keyword>
<sequence length="287" mass="32870">MTDHPPLSERVITLVKHPQFYWWCGHVCLVFNAILYFTSVLSLHPYTGYYKRAHAGSLISYGIVIWKSVGIPRRFDMEFIGNENVQYFAIAFYWYSYQPITVTLVPFFIFSLFHMFAYIPSAIIPAIYPKDGDSTVVQTCRSIKQYTDEHHEMAMQLAAYVEVVGVLGQLLLGVISFQTSILALIVFVHFLRLRYYLSPYTREALHETTVKLDQWILPLAQDSRRWAQISCKLYVNIKAIVVRYGSATTPNNSHRNSRVTSSSSRSNSNSDSHGGSSPRSSESTLRR</sequence>
<dbReference type="PANTHER" id="PTHR12703:SF4">
    <property type="entry name" value="TRANSMEMBRANE PROTEIN 33"/>
    <property type="match status" value="1"/>
</dbReference>
<evidence type="ECO:0000313" key="9">
    <source>
        <dbReference type="Proteomes" id="UP001209540"/>
    </source>
</evidence>
<comment type="similarity">
    <text evidence="2">Belongs to the PER33/POM33 family.</text>
</comment>
<keyword evidence="3 7" id="KW-0812">Transmembrane</keyword>
<evidence type="ECO:0000256" key="3">
    <source>
        <dbReference type="ARBA" id="ARBA00022692"/>
    </source>
</evidence>
<proteinExistence type="inferred from homology"/>
<dbReference type="InterPro" id="IPR051645">
    <property type="entry name" value="PER33/POM33_regulator"/>
</dbReference>
<name>A0AAD5K599_9FUNG</name>
<evidence type="ECO:0000313" key="8">
    <source>
        <dbReference type="EMBL" id="KAI9270395.1"/>
    </source>
</evidence>
<dbReference type="AlphaFoldDB" id="A0AAD5K599"/>
<accession>A0AAD5K599</accession>
<comment type="caution">
    <text evidence="8">The sequence shown here is derived from an EMBL/GenBank/DDBJ whole genome shotgun (WGS) entry which is preliminary data.</text>
</comment>
<keyword evidence="9" id="KW-1185">Reference proteome</keyword>
<protein>
    <recommendedName>
        <fullName evidence="10">Tetra-spanning protein 1</fullName>
    </recommendedName>
</protein>
<reference evidence="8" key="1">
    <citation type="journal article" date="2022" name="IScience">
        <title>Evolution of zygomycete secretomes and the origins of terrestrial fungal ecologies.</title>
        <authorList>
            <person name="Chang Y."/>
            <person name="Wang Y."/>
            <person name="Mondo S."/>
            <person name="Ahrendt S."/>
            <person name="Andreopoulos W."/>
            <person name="Barry K."/>
            <person name="Beard J."/>
            <person name="Benny G.L."/>
            <person name="Blankenship S."/>
            <person name="Bonito G."/>
            <person name="Cuomo C."/>
            <person name="Desiro A."/>
            <person name="Gervers K.A."/>
            <person name="Hundley H."/>
            <person name="Kuo A."/>
            <person name="LaButti K."/>
            <person name="Lang B.F."/>
            <person name="Lipzen A."/>
            <person name="O'Donnell K."/>
            <person name="Pangilinan J."/>
            <person name="Reynolds N."/>
            <person name="Sandor L."/>
            <person name="Smith M.E."/>
            <person name="Tsang A."/>
            <person name="Grigoriev I.V."/>
            <person name="Stajich J.E."/>
            <person name="Spatafora J.W."/>
        </authorList>
    </citation>
    <scope>NUCLEOTIDE SEQUENCE</scope>
    <source>
        <strain evidence="8">RSA 2281</strain>
    </source>
</reference>
<dbReference type="PANTHER" id="PTHR12703">
    <property type="entry name" value="TRANSMEMBRANE PROTEIN 33"/>
    <property type="match status" value="1"/>
</dbReference>
<evidence type="ECO:0008006" key="10">
    <source>
        <dbReference type="Google" id="ProtNLM"/>
    </source>
</evidence>
<dbReference type="EMBL" id="JAIXMP010000007">
    <property type="protein sequence ID" value="KAI9270395.1"/>
    <property type="molecule type" value="Genomic_DNA"/>
</dbReference>
<organism evidence="8 9">
    <name type="scientific">Phascolomyces articulosus</name>
    <dbReference type="NCBI Taxonomy" id="60185"/>
    <lineage>
        <taxon>Eukaryota</taxon>
        <taxon>Fungi</taxon>
        <taxon>Fungi incertae sedis</taxon>
        <taxon>Mucoromycota</taxon>
        <taxon>Mucoromycotina</taxon>
        <taxon>Mucoromycetes</taxon>
        <taxon>Mucorales</taxon>
        <taxon>Lichtheimiaceae</taxon>
        <taxon>Phascolomyces</taxon>
    </lineage>
</organism>
<evidence type="ECO:0000256" key="6">
    <source>
        <dbReference type="SAM" id="MobiDB-lite"/>
    </source>
</evidence>
<feature type="transmembrane region" description="Helical" evidence="7">
    <location>
        <begin position="20"/>
        <end position="43"/>
    </location>
</feature>
<dbReference type="Pfam" id="PF03661">
    <property type="entry name" value="TMEM33_Pom33"/>
    <property type="match status" value="1"/>
</dbReference>
<dbReference type="GO" id="GO:0071786">
    <property type="term" value="P:endoplasmic reticulum tubular network organization"/>
    <property type="evidence" value="ECO:0007669"/>
    <property type="project" value="TreeGrafter"/>
</dbReference>
<dbReference type="Proteomes" id="UP001209540">
    <property type="component" value="Unassembled WGS sequence"/>
</dbReference>
<reference evidence="8" key="2">
    <citation type="submission" date="2023-02" db="EMBL/GenBank/DDBJ databases">
        <authorList>
            <consortium name="DOE Joint Genome Institute"/>
            <person name="Mondo S.J."/>
            <person name="Chang Y."/>
            <person name="Wang Y."/>
            <person name="Ahrendt S."/>
            <person name="Andreopoulos W."/>
            <person name="Barry K."/>
            <person name="Beard J."/>
            <person name="Benny G.L."/>
            <person name="Blankenship S."/>
            <person name="Bonito G."/>
            <person name="Cuomo C."/>
            <person name="Desiro A."/>
            <person name="Gervers K.A."/>
            <person name="Hundley H."/>
            <person name="Kuo A."/>
            <person name="LaButti K."/>
            <person name="Lang B.F."/>
            <person name="Lipzen A."/>
            <person name="O'Donnell K."/>
            <person name="Pangilinan J."/>
            <person name="Reynolds N."/>
            <person name="Sandor L."/>
            <person name="Smith M.W."/>
            <person name="Tsang A."/>
            <person name="Grigoriev I.V."/>
            <person name="Stajich J.E."/>
            <person name="Spatafora J.W."/>
        </authorList>
    </citation>
    <scope>NUCLEOTIDE SEQUENCE</scope>
    <source>
        <strain evidence="8">RSA 2281</strain>
    </source>
</reference>
<feature type="transmembrane region" description="Helical" evidence="7">
    <location>
        <begin position="170"/>
        <end position="191"/>
    </location>
</feature>